<dbReference type="InterPro" id="IPR050171">
    <property type="entry name" value="MFS_Transporters"/>
</dbReference>
<dbReference type="Gene3D" id="1.20.1250.20">
    <property type="entry name" value="MFS general substrate transporter like domains"/>
    <property type="match status" value="1"/>
</dbReference>
<dbReference type="Pfam" id="PF07690">
    <property type="entry name" value="MFS_1"/>
    <property type="match status" value="1"/>
</dbReference>
<dbReference type="PANTHER" id="PTHR23517">
    <property type="entry name" value="RESISTANCE PROTEIN MDTM, PUTATIVE-RELATED-RELATED"/>
    <property type="match status" value="1"/>
</dbReference>
<feature type="transmembrane region" description="Helical" evidence="7">
    <location>
        <begin position="115"/>
        <end position="136"/>
    </location>
</feature>
<sequence length="417" mass="46444">MNILRSSLAYYLNSFRGFSREVWWLALATLVNRAGAMVLPFLSLYLTSALNFSLQDVGWIMSAFGLGSFAGAWLGGELAHKFGAYRSMIFSLISSAVFFVILGQLTSFWGISLGIFTVAMASDIFRPAVFVSLAAYARPENRVRAITLIRLAINLGFSLGPAVGGLIIVFISYQSLFWIDGVTCFLAGIIILIGLVEKRTQRKEKAIDTRHSHRRILSDARFMLFLGAVFLFCLLFVQYFSVIPVYYKGLRGLSEDEVGWLLSLNGLLIFLVEMPIIYALDKRSTRPFLVMVIGSVCLMLSFVFLFIPGWTGVLVVGMVLATFAEIFCFPYSNNYAMQRGGAGNEGRYMAYYAMTFSLAHIVGHNFGMQVSDQLGFETLFVIMTLLSLVSVLLFALIGRKENQEELTAIEQLPQVLP</sequence>
<keyword evidence="2" id="KW-0813">Transport</keyword>
<feature type="transmembrane region" description="Helical" evidence="7">
    <location>
        <begin position="148"/>
        <end position="171"/>
    </location>
</feature>
<evidence type="ECO:0000256" key="3">
    <source>
        <dbReference type="ARBA" id="ARBA00022475"/>
    </source>
</evidence>
<reference evidence="9" key="1">
    <citation type="submission" date="2022-09" db="EMBL/GenBank/DDBJ databases">
        <title>Comparative genomics and taxonomic characterization of three novel marine species of genus Reichenbachiella exhibiting antioxidant and polysaccharide degradation activities.</title>
        <authorList>
            <person name="Muhammad N."/>
            <person name="Lee Y.-J."/>
            <person name="Ko J."/>
            <person name="Kim S.-G."/>
        </authorList>
    </citation>
    <scope>NUCLEOTIDE SEQUENCE</scope>
    <source>
        <strain evidence="9">BKB1-1</strain>
    </source>
</reference>
<dbReference type="PROSITE" id="PS50850">
    <property type="entry name" value="MFS"/>
    <property type="match status" value="1"/>
</dbReference>
<evidence type="ECO:0000256" key="6">
    <source>
        <dbReference type="ARBA" id="ARBA00023136"/>
    </source>
</evidence>
<keyword evidence="10" id="KW-1185">Reference proteome</keyword>
<dbReference type="InterPro" id="IPR011701">
    <property type="entry name" value="MFS"/>
</dbReference>
<evidence type="ECO:0000256" key="7">
    <source>
        <dbReference type="SAM" id="Phobius"/>
    </source>
</evidence>
<evidence type="ECO:0000313" key="10">
    <source>
        <dbReference type="Proteomes" id="UP001065174"/>
    </source>
</evidence>
<feature type="transmembrane region" description="Helical" evidence="7">
    <location>
        <begin position="379"/>
        <end position="397"/>
    </location>
</feature>
<evidence type="ECO:0000256" key="1">
    <source>
        <dbReference type="ARBA" id="ARBA00004651"/>
    </source>
</evidence>
<proteinExistence type="predicted"/>
<accession>A0ABY6CM42</accession>
<evidence type="ECO:0000256" key="2">
    <source>
        <dbReference type="ARBA" id="ARBA00022448"/>
    </source>
</evidence>
<dbReference type="RefSeq" id="WP_262308592.1">
    <property type="nucleotide sequence ID" value="NZ_CP106679.1"/>
</dbReference>
<feature type="transmembrane region" description="Helical" evidence="7">
    <location>
        <begin position="21"/>
        <end position="45"/>
    </location>
</feature>
<organism evidence="9 10">
    <name type="scientific">Reichenbachiella agarivorans</name>
    <dbReference type="NCBI Taxonomy" id="2979464"/>
    <lineage>
        <taxon>Bacteria</taxon>
        <taxon>Pseudomonadati</taxon>
        <taxon>Bacteroidota</taxon>
        <taxon>Cytophagia</taxon>
        <taxon>Cytophagales</taxon>
        <taxon>Reichenbachiellaceae</taxon>
        <taxon>Reichenbachiella</taxon>
    </lineage>
</organism>
<evidence type="ECO:0000256" key="5">
    <source>
        <dbReference type="ARBA" id="ARBA00022989"/>
    </source>
</evidence>
<dbReference type="EMBL" id="CP106679">
    <property type="protein sequence ID" value="UXP31150.1"/>
    <property type="molecule type" value="Genomic_DNA"/>
</dbReference>
<feature type="transmembrane region" description="Helical" evidence="7">
    <location>
        <begin position="287"/>
        <end position="307"/>
    </location>
</feature>
<feature type="transmembrane region" description="Helical" evidence="7">
    <location>
        <begin position="259"/>
        <end position="280"/>
    </location>
</feature>
<evidence type="ECO:0000313" key="9">
    <source>
        <dbReference type="EMBL" id="UXP31150.1"/>
    </source>
</evidence>
<protein>
    <submittedName>
        <fullName evidence="9">MFS transporter</fullName>
    </submittedName>
</protein>
<feature type="domain" description="Major facilitator superfamily (MFS) profile" evidence="8">
    <location>
        <begin position="21"/>
        <end position="402"/>
    </location>
</feature>
<feature type="transmembrane region" description="Helical" evidence="7">
    <location>
        <begin position="348"/>
        <end position="367"/>
    </location>
</feature>
<feature type="transmembrane region" description="Helical" evidence="7">
    <location>
        <begin position="57"/>
        <end position="76"/>
    </location>
</feature>
<gene>
    <name evidence="9" type="ORF">N6H18_12405</name>
</gene>
<dbReference type="InterPro" id="IPR020846">
    <property type="entry name" value="MFS_dom"/>
</dbReference>
<feature type="transmembrane region" description="Helical" evidence="7">
    <location>
        <begin position="88"/>
        <end position="109"/>
    </location>
</feature>
<dbReference type="InterPro" id="IPR036259">
    <property type="entry name" value="MFS_trans_sf"/>
</dbReference>
<keyword evidence="3" id="KW-1003">Cell membrane</keyword>
<keyword evidence="6 7" id="KW-0472">Membrane</keyword>
<feature type="transmembrane region" description="Helical" evidence="7">
    <location>
        <begin position="222"/>
        <end position="247"/>
    </location>
</feature>
<keyword evidence="4 7" id="KW-0812">Transmembrane</keyword>
<evidence type="ECO:0000259" key="8">
    <source>
        <dbReference type="PROSITE" id="PS50850"/>
    </source>
</evidence>
<comment type="subcellular location">
    <subcellularLocation>
        <location evidence="1">Cell membrane</location>
        <topology evidence="1">Multi-pass membrane protein</topology>
    </subcellularLocation>
</comment>
<feature type="transmembrane region" description="Helical" evidence="7">
    <location>
        <begin position="177"/>
        <end position="196"/>
    </location>
</feature>
<dbReference type="SUPFAM" id="SSF103473">
    <property type="entry name" value="MFS general substrate transporter"/>
    <property type="match status" value="1"/>
</dbReference>
<evidence type="ECO:0000256" key="4">
    <source>
        <dbReference type="ARBA" id="ARBA00022692"/>
    </source>
</evidence>
<name>A0ABY6CM42_9BACT</name>
<keyword evidence="5 7" id="KW-1133">Transmembrane helix</keyword>
<dbReference type="PANTHER" id="PTHR23517:SF2">
    <property type="entry name" value="MULTIDRUG RESISTANCE PROTEIN MDTH"/>
    <property type="match status" value="1"/>
</dbReference>
<dbReference type="Proteomes" id="UP001065174">
    <property type="component" value="Chromosome"/>
</dbReference>
<feature type="transmembrane region" description="Helical" evidence="7">
    <location>
        <begin position="313"/>
        <end position="336"/>
    </location>
</feature>